<protein>
    <submittedName>
        <fullName evidence="2">Uncharacterized protein</fullName>
    </submittedName>
</protein>
<reference evidence="2" key="1">
    <citation type="submission" date="2020-11" db="EMBL/GenBank/DDBJ databases">
        <authorList>
            <person name="Tran Van P."/>
        </authorList>
    </citation>
    <scope>NUCLEOTIDE SEQUENCE</scope>
</reference>
<keyword evidence="1" id="KW-1133">Transmembrane helix</keyword>
<sequence length="44" mass="5082">MSGCWLTFYLLILGFVYNQILFCRLLPAGNRPRLEYSTKPSISV</sequence>
<name>A0A7R9FD93_9NEOP</name>
<proteinExistence type="predicted"/>
<evidence type="ECO:0000256" key="1">
    <source>
        <dbReference type="SAM" id="Phobius"/>
    </source>
</evidence>
<accession>A0A7R9FD93</accession>
<dbReference type="AlphaFoldDB" id="A0A7R9FD93"/>
<gene>
    <name evidence="2" type="ORF">TBIB3V08_LOCUS13646</name>
</gene>
<organism evidence="2">
    <name type="scientific">Timema bartmani</name>
    <dbReference type="NCBI Taxonomy" id="61472"/>
    <lineage>
        <taxon>Eukaryota</taxon>
        <taxon>Metazoa</taxon>
        <taxon>Ecdysozoa</taxon>
        <taxon>Arthropoda</taxon>
        <taxon>Hexapoda</taxon>
        <taxon>Insecta</taxon>
        <taxon>Pterygota</taxon>
        <taxon>Neoptera</taxon>
        <taxon>Polyneoptera</taxon>
        <taxon>Phasmatodea</taxon>
        <taxon>Timematodea</taxon>
        <taxon>Timematoidea</taxon>
        <taxon>Timematidae</taxon>
        <taxon>Timema</taxon>
    </lineage>
</organism>
<feature type="transmembrane region" description="Helical" evidence="1">
    <location>
        <begin position="6"/>
        <end position="26"/>
    </location>
</feature>
<evidence type="ECO:0000313" key="2">
    <source>
        <dbReference type="EMBL" id="CAD7451377.1"/>
    </source>
</evidence>
<keyword evidence="1" id="KW-0472">Membrane</keyword>
<keyword evidence="1" id="KW-0812">Transmembrane</keyword>
<dbReference type="EMBL" id="OD591851">
    <property type="protein sequence ID" value="CAD7451377.1"/>
    <property type="molecule type" value="Genomic_DNA"/>
</dbReference>